<organism evidence="1 2">
    <name type="scientific">Violaceomyces palustris</name>
    <dbReference type="NCBI Taxonomy" id="1673888"/>
    <lineage>
        <taxon>Eukaryota</taxon>
        <taxon>Fungi</taxon>
        <taxon>Dikarya</taxon>
        <taxon>Basidiomycota</taxon>
        <taxon>Ustilaginomycotina</taxon>
        <taxon>Ustilaginomycetes</taxon>
        <taxon>Violaceomycetales</taxon>
        <taxon>Violaceomycetaceae</taxon>
        <taxon>Violaceomyces</taxon>
    </lineage>
</organism>
<evidence type="ECO:0000313" key="1">
    <source>
        <dbReference type="EMBL" id="PWN46689.1"/>
    </source>
</evidence>
<name>A0ACD0NLN6_9BASI</name>
<keyword evidence="2" id="KW-1185">Reference proteome</keyword>
<accession>A0ACD0NLN6</accession>
<reference evidence="1 2" key="1">
    <citation type="journal article" date="2018" name="Mol. Biol. Evol.">
        <title>Broad Genomic Sampling Reveals a Smut Pathogenic Ancestry of the Fungal Clade Ustilaginomycotina.</title>
        <authorList>
            <person name="Kijpornyongpan T."/>
            <person name="Mondo S.J."/>
            <person name="Barry K."/>
            <person name="Sandor L."/>
            <person name="Lee J."/>
            <person name="Lipzen A."/>
            <person name="Pangilinan J."/>
            <person name="LaButti K."/>
            <person name="Hainaut M."/>
            <person name="Henrissat B."/>
            <person name="Grigoriev I.V."/>
            <person name="Spatafora J.W."/>
            <person name="Aime M.C."/>
        </authorList>
    </citation>
    <scope>NUCLEOTIDE SEQUENCE [LARGE SCALE GENOMIC DNA]</scope>
    <source>
        <strain evidence="1 2">SA 807</strain>
    </source>
</reference>
<dbReference type="EMBL" id="KZ820776">
    <property type="protein sequence ID" value="PWN46689.1"/>
    <property type="molecule type" value="Genomic_DNA"/>
</dbReference>
<protein>
    <submittedName>
        <fullName evidence="1">Uncharacterized protein</fullName>
    </submittedName>
</protein>
<dbReference type="Proteomes" id="UP000245626">
    <property type="component" value="Unassembled WGS sequence"/>
</dbReference>
<evidence type="ECO:0000313" key="2">
    <source>
        <dbReference type="Proteomes" id="UP000245626"/>
    </source>
</evidence>
<sequence length="1104" mass="121190">MLSDVRVLTAPASDTSSIPSVLLQIGADKYLFGVGEGTSRASAQRRANISRVANLFLPRISFDALGGLPGTLMTLADGNRQHVAIHGPQNLAHTMATMRFYTKRDTMKMEIVEYPFVSHQAGTSEKRPFFQDDNLAIHAIPLLPHGFLASDSHTAHLEEGTRTSTEARSSEGASSKRQRVRSLSADAPLDLAKAPWSDPNWRPSRLRGPNVDLWVKAITEDMFSHRGIHQAQIAENGNRVDLDVETSNDRATRPKTPAFVTHPLPPPRLAPVPPPANSSFPDSDPSIVGDQAPSLAFICLGHSQRGKFDPVTATAEGVSPGPDFARLTRGEVVTIQRPANWHELERSVRERWIKENRLKNAKSKAQGKRKEKGKKKGDEDAAAVEPPSEWGELVSVEIQPDQVLGQSRAGPVFFYIHLPSKAYIPSLLSKKSTEAFKPFTEISNGTKSVEQRLNPHVIIHAVPIQVFQDQRYQRWMADFGSSCHHVVANHDVCRDELMFPSAATIQLRLSKMDSRIFQLPRYELEPLVPLDKGMGDCQVRGIPAEVDMQIQLQPRGEPSRLDSGAPRLDFEPLSKQAEEFAAFENGSLGTSEGRNGAEANNATGKARLESARKKAWVEYVSLAESIRNEIEEIEKSATGQSDPNLEGLILTPLGTGSAHPSKYRNVTSTLVQTRSDGSFLLDAGEGTYGQLRRKFGKSRSATSTTTKTEDDPVPTQPDVDDVLRDIKFIFISHIHADHHIGLSKLLLERRKLDPPPKHPLYVIGTSFVLTYIREYDAIESLGLDDSGVAGVQLIDNFYIDWRKTQDDTSASSNADRYGADDRVALAKLVDSMGFEKFGTVKVVHRGSHCYGITMTHRQGWSLVYSGDTRPCQELIAAGRNASVLIHEASLEDEEIGLAISKGHSTYGEAIQVAKEMRARNLLLTHFSQRYPKLARISNSSVTTTKTNSAKYEGIQDGGDHVGKGSDGRERKDPVVALAFDLVSYPASELWKVEKYTAAMEQLFAADIEDDAVVGGEEEEKKEKGSATAAAADQGGKASLHKDEGKGKAEVEAKDERENCSSKENVSHPLGNPPPNGQQVGEETKNSRGTRDTQETGSSSSKQRE</sequence>
<gene>
    <name evidence="1" type="ORF">IE53DRAFT_382693</name>
</gene>
<proteinExistence type="predicted"/>